<evidence type="ECO:0000313" key="3">
    <source>
        <dbReference type="Proteomes" id="UP001063166"/>
    </source>
</evidence>
<protein>
    <recommendedName>
        <fullName evidence="4">Invertebrate defensins family profile domain-containing protein</fullName>
    </recommendedName>
</protein>
<proteinExistence type="predicted"/>
<dbReference type="Proteomes" id="UP001063166">
    <property type="component" value="Unassembled WGS sequence"/>
</dbReference>
<organism evidence="2 3">
    <name type="scientific">Lyophyllum shimeji</name>
    <name type="common">Hon-shimeji</name>
    <name type="synonym">Tricholoma shimeji</name>
    <dbReference type="NCBI Taxonomy" id="47721"/>
    <lineage>
        <taxon>Eukaryota</taxon>
        <taxon>Fungi</taxon>
        <taxon>Dikarya</taxon>
        <taxon>Basidiomycota</taxon>
        <taxon>Agaricomycotina</taxon>
        <taxon>Agaricomycetes</taxon>
        <taxon>Agaricomycetidae</taxon>
        <taxon>Agaricales</taxon>
        <taxon>Tricholomatineae</taxon>
        <taxon>Lyophyllaceae</taxon>
        <taxon>Lyophyllum</taxon>
    </lineage>
</organism>
<dbReference type="EMBL" id="BRPK01000010">
    <property type="protein sequence ID" value="GLB41628.1"/>
    <property type="molecule type" value="Genomic_DNA"/>
</dbReference>
<comment type="caution">
    <text evidence="2">The sequence shown here is derived from an EMBL/GenBank/DDBJ whole genome shotgun (WGS) entry which is preliminary data.</text>
</comment>
<keyword evidence="1" id="KW-0732">Signal</keyword>
<gene>
    <name evidence="2" type="ORF">LshimejAT787_1002280</name>
</gene>
<keyword evidence="3" id="KW-1185">Reference proteome</keyword>
<evidence type="ECO:0008006" key="4">
    <source>
        <dbReference type="Google" id="ProtNLM"/>
    </source>
</evidence>
<evidence type="ECO:0000256" key="1">
    <source>
        <dbReference type="SAM" id="SignalP"/>
    </source>
</evidence>
<evidence type="ECO:0000313" key="2">
    <source>
        <dbReference type="EMBL" id="GLB41628.1"/>
    </source>
</evidence>
<reference evidence="2" key="1">
    <citation type="submission" date="2022-07" db="EMBL/GenBank/DDBJ databases">
        <title>The genome of Lyophyllum shimeji provides insight into the initial evolution of ectomycorrhizal fungal genome.</title>
        <authorList>
            <person name="Kobayashi Y."/>
            <person name="Shibata T."/>
            <person name="Hirakawa H."/>
            <person name="Shigenobu S."/>
            <person name="Nishiyama T."/>
            <person name="Yamada A."/>
            <person name="Hasebe M."/>
            <person name="Kawaguchi M."/>
        </authorList>
    </citation>
    <scope>NUCLEOTIDE SEQUENCE</scope>
    <source>
        <strain evidence="2">AT787</strain>
    </source>
</reference>
<feature type="signal peptide" evidence="1">
    <location>
        <begin position="1"/>
        <end position="19"/>
    </location>
</feature>
<name>A0A9P3PU48_LYOSH</name>
<dbReference type="AlphaFoldDB" id="A0A9P3PU48"/>
<feature type="chain" id="PRO_5040280442" description="Invertebrate defensins family profile domain-containing protein" evidence="1">
    <location>
        <begin position="20"/>
        <end position="88"/>
    </location>
</feature>
<accession>A0A9P3PU48</accession>
<sequence>MQFSYALLALLTVLRFAAAAPILHELHPLSLVARGSGACSKGGPEGDKCYGKGFTLCNKMCVSAMACAMAMGMCLQTQYKACHCDGKK</sequence>